<name>A0A1T4VTB3_9FIRM</name>
<evidence type="ECO:0000259" key="2">
    <source>
        <dbReference type="SMART" id="SM00635"/>
    </source>
</evidence>
<accession>A0A1T4VTB3</accession>
<dbReference type="SUPFAM" id="SSF49373">
    <property type="entry name" value="Invasin/intimin cell-adhesion fragments"/>
    <property type="match status" value="1"/>
</dbReference>
<dbReference type="InterPro" id="IPR026906">
    <property type="entry name" value="LRR_5"/>
</dbReference>
<keyword evidence="4" id="KW-1185">Reference proteome</keyword>
<dbReference type="STRING" id="39495.SAMN02745111_01553"/>
<dbReference type="RefSeq" id="WP_078766415.1">
    <property type="nucleotide sequence ID" value="NZ_FUXZ01000009.1"/>
</dbReference>
<dbReference type="PANTHER" id="PTHR45661">
    <property type="entry name" value="SURFACE ANTIGEN"/>
    <property type="match status" value="1"/>
</dbReference>
<protein>
    <submittedName>
        <fullName evidence="3">Ig-like domain (Group 2)</fullName>
    </submittedName>
</protein>
<sequence>MKKIIRISVVVALATFCFFTNKTEADTFDEFRYKEVEGGIEIIDGPDEGDIVIPDTIDSKPVVSIGDTAFYVARITGVTIPESVTTLERGSFKYCKELKYVKFKGSGIKTLGEESFEDCESLSSINLPTSITTIEPRIFVNCKSLPYMDLSHLTINTIGDSMFYNCREMSTLKLPNTVTVIPEDFCVGCEKLTTIVLGNKTTIIEEGAFSFNDSLKTFNFPETLISIGKDAFYNCGSLTTISLPDSLKEIGDGAFSETGLKTVYCSYNSYAYKYFKDKDVKIITGNKKIDTTNNNRKTKKYGGKRRLNHKKLNITLGFAKKLKLYNAKGKVKWKSSNKNIATVSKKGIIKAKKTGKVTIIGKNNGKNYKCKVKVYANKVNLPTNCSMDSRIGVSIYATSIEKYYNDYIVTYVVNNSSGYRLRNLDAVDCILLDSGNRFYQSKKVSFRYVPRTFKVKYKGLRKIDLRHASLNISSASYFKVYYYNN</sequence>
<feature type="signal peptide" evidence="1">
    <location>
        <begin position="1"/>
        <end position="25"/>
    </location>
</feature>
<dbReference type="Gene3D" id="2.60.40.1080">
    <property type="match status" value="1"/>
</dbReference>
<gene>
    <name evidence="3" type="ORF">SAMN02745111_01553</name>
</gene>
<evidence type="ECO:0000313" key="3">
    <source>
        <dbReference type="EMBL" id="SKA68232.1"/>
    </source>
</evidence>
<proteinExistence type="predicted"/>
<dbReference type="AlphaFoldDB" id="A0A1T4VTB3"/>
<dbReference type="OrthoDB" id="1863769at2"/>
<feature type="chain" id="PRO_5010524349" evidence="1">
    <location>
        <begin position="26"/>
        <end position="485"/>
    </location>
</feature>
<dbReference type="PANTHER" id="PTHR45661:SF3">
    <property type="entry name" value="IG-LIKE DOMAIN-CONTAINING PROTEIN"/>
    <property type="match status" value="1"/>
</dbReference>
<dbReference type="Pfam" id="PF02368">
    <property type="entry name" value="Big_2"/>
    <property type="match status" value="1"/>
</dbReference>
<dbReference type="SUPFAM" id="SSF52058">
    <property type="entry name" value="L domain-like"/>
    <property type="match status" value="1"/>
</dbReference>
<dbReference type="SMART" id="SM00635">
    <property type="entry name" value="BID_2"/>
    <property type="match status" value="1"/>
</dbReference>
<evidence type="ECO:0000256" key="1">
    <source>
        <dbReference type="SAM" id="SignalP"/>
    </source>
</evidence>
<dbReference type="InterPro" id="IPR053139">
    <property type="entry name" value="Surface_bspA-like"/>
</dbReference>
<dbReference type="EMBL" id="FUXZ01000009">
    <property type="protein sequence ID" value="SKA68232.1"/>
    <property type="molecule type" value="Genomic_DNA"/>
</dbReference>
<organism evidence="3 4">
    <name type="scientific">Eubacterium uniforme</name>
    <dbReference type="NCBI Taxonomy" id="39495"/>
    <lineage>
        <taxon>Bacteria</taxon>
        <taxon>Bacillati</taxon>
        <taxon>Bacillota</taxon>
        <taxon>Clostridia</taxon>
        <taxon>Eubacteriales</taxon>
        <taxon>Eubacteriaceae</taxon>
        <taxon>Eubacterium</taxon>
    </lineage>
</organism>
<dbReference type="InterPro" id="IPR008964">
    <property type="entry name" value="Invasin/intimin_cell_adhesion"/>
</dbReference>
<dbReference type="Proteomes" id="UP000190814">
    <property type="component" value="Unassembled WGS sequence"/>
</dbReference>
<dbReference type="InterPro" id="IPR032675">
    <property type="entry name" value="LRR_dom_sf"/>
</dbReference>
<evidence type="ECO:0000313" key="4">
    <source>
        <dbReference type="Proteomes" id="UP000190814"/>
    </source>
</evidence>
<dbReference type="Gene3D" id="3.80.10.10">
    <property type="entry name" value="Ribonuclease Inhibitor"/>
    <property type="match status" value="2"/>
</dbReference>
<feature type="domain" description="BIG2" evidence="2">
    <location>
        <begin position="301"/>
        <end position="373"/>
    </location>
</feature>
<dbReference type="InterPro" id="IPR003343">
    <property type="entry name" value="Big_2"/>
</dbReference>
<keyword evidence="1" id="KW-0732">Signal</keyword>
<reference evidence="3 4" key="1">
    <citation type="submission" date="2017-02" db="EMBL/GenBank/DDBJ databases">
        <authorList>
            <person name="Peterson S.W."/>
        </authorList>
    </citation>
    <scope>NUCLEOTIDE SEQUENCE [LARGE SCALE GENOMIC DNA]</scope>
    <source>
        <strain evidence="3 4">ATCC 35992</strain>
    </source>
</reference>
<dbReference type="Pfam" id="PF13306">
    <property type="entry name" value="LRR_5"/>
    <property type="match status" value="1"/>
</dbReference>